<reference evidence="2" key="1">
    <citation type="journal article" date="2012" name="PLoS Genet.">
        <title>The genomes of the fungal plant pathogens Cladosporium fulvum and Dothistroma septosporum reveal adaptation to different hosts and lifestyles but also signatures of common ancestry.</title>
        <authorList>
            <person name="de Wit P.J.G.M."/>
            <person name="van der Burgt A."/>
            <person name="Oekmen B."/>
            <person name="Stergiopoulos I."/>
            <person name="Abd-Elsalam K.A."/>
            <person name="Aerts A.L."/>
            <person name="Bahkali A.H."/>
            <person name="Beenen H.G."/>
            <person name="Chettri P."/>
            <person name="Cox M.P."/>
            <person name="Datema E."/>
            <person name="de Vries R.P."/>
            <person name="Dhillon B."/>
            <person name="Ganley A.R."/>
            <person name="Griffiths S.A."/>
            <person name="Guo Y."/>
            <person name="Hamelin R.C."/>
            <person name="Henrissat B."/>
            <person name="Kabir M.S."/>
            <person name="Jashni M.K."/>
            <person name="Kema G."/>
            <person name="Klaubauf S."/>
            <person name="Lapidus A."/>
            <person name="Levasseur A."/>
            <person name="Lindquist E."/>
            <person name="Mehrabi R."/>
            <person name="Ohm R.A."/>
            <person name="Owen T.J."/>
            <person name="Salamov A."/>
            <person name="Schwelm A."/>
            <person name="Schijlen E."/>
            <person name="Sun H."/>
            <person name="van den Burg H.A."/>
            <person name="van Ham R.C.H.J."/>
            <person name="Zhang S."/>
            <person name="Goodwin S.B."/>
            <person name="Grigoriev I.V."/>
            <person name="Collemare J."/>
            <person name="Bradshaw R.E."/>
        </authorList>
    </citation>
    <scope>NUCLEOTIDE SEQUENCE [LARGE SCALE GENOMIC DNA]</scope>
    <source>
        <strain evidence="2">NZE10 / CBS 128990</strain>
    </source>
</reference>
<dbReference type="AlphaFoldDB" id="N1PPP3"/>
<accession>N1PPP3</accession>
<organism evidence="1 2">
    <name type="scientific">Dothistroma septosporum (strain NZE10 / CBS 128990)</name>
    <name type="common">Red band needle blight fungus</name>
    <name type="synonym">Mycosphaerella pini</name>
    <dbReference type="NCBI Taxonomy" id="675120"/>
    <lineage>
        <taxon>Eukaryota</taxon>
        <taxon>Fungi</taxon>
        <taxon>Dikarya</taxon>
        <taxon>Ascomycota</taxon>
        <taxon>Pezizomycotina</taxon>
        <taxon>Dothideomycetes</taxon>
        <taxon>Dothideomycetidae</taxon>
        <taxon>Mycosphaerellales</taxon>
        <taxon>Mycosphaerellaceae</taxon>
        <taxon>Dothistroma</taxon>
    </lineage>
</organism>
<dbReference type="EMBL" id="KB446539">
    <property type="protein sequence ID" value="EME44399.1"/>
    <property type="molecule type" value="Genomic_DNA"/>
</dbReference>
<name>N1PPP3_DOTSN</name>
<sequence>MDIRITVMLRHLPSKWFVKESEAMLDAYTFGIYVRASRLGKAEATFNVVAVEGKEIWPVVPLRLHEPSRRRVGSHGVLAGVRHRDTAACLVYRRQIDLHEVLAPVRLCLPVRHREDKPASKEIKPSFGLGLELSLLVWRGGI</sequence>
<dbReference type="Proteomes" id="UP000016933">
    <property type="component" value="Unassembled WGS sequence"/>
</dbReference>
<keyword evidence="2" id="KW-1185">Reference proteome</keyword>
<dbReference type="HOGENOM" id="CLU_1815743_0_0_1"/>
<evidence type="ECO:0000313" key="2">
    <source>
        <dbReference type="Proteomes" id="UP000016933"/>
    </source>
</evidence>
<evidence type="ECO:0000313" key="1">
    <source>
        <dbReference type="EMBL" id="EME44399.1"/>
    </source>
</evidence>
<reference evidence="1 2" key="2">
    <citation type="journal article" date="2012" name="PLoS Pathog.">
        <title>Diverse lifestyles and strategies of plant pathogenesis encoded in the genomes of eighteen Dothideomycetes fungi.</title>
        <authorList>
            <person name="Ohm R.A."/>
            <person name="Feau N."/>
            <person name="Henrissat B."/>
            <person name="Schoch C.L."/>
            <person name="Horwitz B.A."/>
            <person name="Barry K.W."/>
            <person name="Condon B.J."/>
            <person name="Copeland A.C."/>
            <person name="Dhillon B."/>
            <person name="Glaser F."/>
            <person name="Hesse C.N."/>
            <person name="Kosti I."/>
            <person name="LaButti K."/>
            <person name="Lindquist E.A."/>
            <person name="Lucas S."/>
            <person name="Salamov A.A."/>
            <person name="Bradshaw R.E."/>
            <person name="Ciuffetti L."/>
            <person name="Hamelin R.C."/>
            <person name="Kema G.H.J."/>
            <person name="Lawrence C."/>
            <person name="Scott J.A."/>
            <person name="Spatafora J.W."/>
            <person name="Turgeon B.G."/>
            <person name="de Wit P.J.G.M."/>
            <person name="Zhong S."/>
            <person name="Goodwin S.B."/>
            <person name="Grigoriev I.V."/>
        </authorList>
    </citation>
    <scope>NUCLEOTIDE SEQUENCE [LARGE SCALE GENOMIC DNA]</scope>
    <source>
        <strain evidence="2">NZE10 / CBS 128990</strain>
    </source>
</reference>
<gene>
    <name evidence="1" type="ORF">DOTSEDRAFT_24446</name>
</gene>
<protein>
    <submittedName>
        <fullName evidence="1">Uncharacterized protein</fullName>
    </submittedName>
</protein>
<proteinExistence type="predicted"/>